<dbReference type="InterPro" id="IPR007492">
    <property type="entry name" value="LytTR_DNA-bd_dom"/>
</dbReference>
<reference evidence="2 3" key="1">
    <citation type="submission" date="2019-01" db="EMBL/GenBank/DDBJ databases">
        <authorList>
            <person name="Chen W.-M."/>
        </authorList>
    </citation>
    <scope>NUCLEOTIDE SEQUENCE [LARGE SCALE GENOMIC DNA]</scope>
    <source>
        <strain evidence="2 3">YBJ-36</strain>
    </source>
</reference>
<name>A0A3S2XY58_9SPHI</name>
<dbReference type="GO" id="GO:0000156">
    <property type="term" value="F:phosphorelay response regulator activity"/>
    <property type="evidence" value="ECO:0007669"/>
    <property type="project" value="InterPro"/>
</dbReference>
<keyword evidence="3" id="KW-1185">Reference proteome</keyword>
<dbReference type="RefSeq" id="WP_127708202.1">
    <property type="nucleotide sequence ID" value="NZ_SACK01000013.1"/>
</dbReference>
<dbReference type="EMBL" id="SACK01000013">
    <property type="protein sequence ID" value="RVT97206.1"/>
    <property type="molecule type" value="Genomic_DNA"/>
</dbReference>
<dbReference type="PANTHER" id="PTHR37299:SF1">
    <property type="entry name" value="STAGE 0 SPORULATION PROTEIN A HOMOLOG"/>
    <property type="match status" value="1"/>
</dbReference>
<evidence type="ECO:0000313" key="3">
    <source>
        <dbReference type="Proteomes" id="UP000282759"/>
    </source>
</evidence>
<sequence length="113" mass="13307">MKQKIQLRSQDHIYLIDPDNIYFCQSDNCYTIINLASKKLLVSQSLTKFSKELPDTQFIRVSQSYLINSNFISLIEKKRKIIKLDNEIDIPFTISIKTLLELLRLKHNYAVEL</sequence>
<dbReference type="PANTHER" id="PTHR37299">
    <property type="entry name" value="TRANSCRIPTIONAL REGULATOR-RELATED"/>
    <property type="match status" value="1"/>
</dbReference>
<comment type="caution">
    <text evidence="2">The sequence shown here is derived from an EMBL/GenBank/DDBJ whole genome shotgun (WGS) entry which is preliminary data.</text>
</comment>
<dbReference type="GO" id="GO:0003677">
    <property type="term" value="F:DNA binding"/>
    <property type="evidence" value="ECO:0007669"/>
    <property type="project" value="InterPro"/>
</dbReference>
<dbReference type="InterPro" id="IPR046947">
    <property type="entry name" value="LytR-like"/>
</dbReference>
<accession>A0A3S2XY58</accession>
<dbReference type="Pfam" id="PF04397">
    <property type="entry name" value="LytTR"/>
    <property type="match status" value="1"/>
</dbReference>
<proteinExistence type="predicted"/>
<organism evidence="2 3">
    <name type="scientific">Mucilaginibacter limnophilus</name>
    <dbReference type="NCBI Taxonomy" id="1932778"/>
    <lineage>
        <taxon>Bacteria</taxon>
        <taxon>Pseudomonadati</taxon>
        <taxon>Bacteroidota</taxon>
        <taxon>Sphingobacteriia</taxon>
        <taxon>Sphingobacteriales</taxon>
        <taxon>Sphingobacteriaceae</taxon>
        <taxon>Mucilaginibacter</taxon>
    </lineage>
</organism>
<dbReference type="Gene3D" id="2.40.50.1020">
    <property type="entry name" value="LytTr DNA-binding domain"/>
    <property type="match status" value="1"/>
</dbReference>
<dbReference type="SMART" id="SM00850">
    <property type="entry name" value="LytTR"/>
    <property type="match status" value="1"/>
</dbReference>
<evidence type="ECO:0000313" key="2">
    <source>
        <dbReference type="EMBL" id="RVT97206.1"/>
    </source>
</evidence>
<gene>
    <name evidence="2" type="ORF">EOD41_19565</name>
</gene>
<dbReference type="AlphaFoldDB" id="A0A3S2XY58"/>
<evidence type="ECO:0000259" key="1">
    <source>
        <dbReference type="PROSITE" id="PS50930"/>
    </source>
</evidence>
<protein>
    <submittedName>
        <fullName evidence="2">LytTR family transcriptional regulator</fullName>
    </submittedName>
</protein>
<dbReference type="OrthoDB" id="2168082at2"/>
<dbReference type="Proteomes" id="UP000282759">
    <property type="component" value="Unassembled WGS sequence"/>
</dbReference>
<feature type="domain" description="HTH LytTR-type" evidence="1">
    <location>
        <begin position="5"/>
        <end position="105"/>
    </location>
</feature>
<dbReference type="PROSITE" id="PS50930">
    <property type="entry name" value="HTH_LYTTR"/>
    <property type="match status" value="1"/>
</dbReference>